<comment type="caution">
    <text evidence="1">The sequence shown here is derived from an EMBL/GenBank/DDBJ whole genome shotgun (WGS) entry which is preliminary data.</text>
</comment>
<evidence type="ECO:0000313" key="2">
    <source>
        <dbReference type="Proteomes" id="UP001595453"/>
    </source>
</evidence>
<gene>
    <name evidence="1" type="ORF">ACFOEE_01800</name>
</gene>
<sequence length="152" mass="16963">MEVTFTPPQTSSLEPSGETVALFRFLWSLSRECNGFLHDLNVPSERVFSTAAHNVYLLLLNNNADKALRLVKLTAVDLSVLCDEMLLLSKRILAMPDLAVKQAIEYDRSQWAKQPLLAKLTGQVPDWHEKSGNRIKCSLKPAFHGQGASTLK</sequence>
<keyword evidence="2" id="KW-1185">Reference proteome</keyword>
<dbReference type="EMBL" id="JBHRSD010000002">
    <property type="protein sequence ID" value="MFC3031259.1"/>
    <property type="molecule type" value="Genomic_DNA"/>
</dbReference>
<dbReference type="RefSeq" id="WP_377120318.1">
    <property type="nucleotide sequence ID" value="NZ_JBHRSD010000002.1"/>
</dbReference>
<protein>
    <submittedName>
        <fullName evidence="1">Uncharacterized protein</fullName>
    </submittedName>
</protein>
<reference evidence="2" key="1">
    <citation type="journal article" date="2019" name="Int. J. Syst. Evol. Microbiol.">
        <title>The Global Catalogue of Microorganisms (GCM) 10K type strain sequencing project: providing services to taxonomists for standard genome sequencing and annotation.</title>
        <authorList>
            <consortium name="The Broad Institute Genomics Platform"/>
            <consortium name="The Broad Institute Genome Sequencing Center for Infectious Disease"/>
            <person name="Wu L."/>
            <person name="Ma J."/>
        </authorList>
    </citation>
    <scope>NUCLEOTIDE SEQUENCE [LARGE SCALE GENOMIC DNA]</scope>
    <source>
        <strain evidence="2">KCTC 42730</strain>
    </source>
</reference>
<name>A0ABV7CFA9_9GAMM</name>
<proteinExistence type="predicted"/>
<evidence type="ECO:0000313" key="1">
    <source>
        <dbReference type="EMBL" id="MFC3031259.1"/>
    </source>
</evidence>
<organism evidence="1 2">
    <name type="scientific">Pseudoalteromonas fenneropenaei</name>
    <dbReference type="NCBI Taxonomy" id="1737459"/>
    <lineage>
        <taxon>Bacteria</taxon>
        <taxon>Pseudomonadati</taxon>
        <taxon>Pseudomonadota</taxon>
        <taxon>Gammaproteobacteria</taxon>
        <taxon>Alteromonadales</taxon>
        <taxon>Pseudoalteromonadaceae</taxon>
        <taxon>Pseudoalteromonas</taxon>
    </lineage>
</organism>
<accession>A0ABV7CFA9</accession>
<dbReference type="Proteomes" id="UP001595453">
    <property type="component" value="Unassembled WGS sequence"/>
</dbReference>